<proteinExistence type="predicted"/>
<organism evidence="5 6">
    <name type="scientific">Bacillus thuringiensis YBT-1518</name>
    <dbReference type="NCBI Taxonomy" id="529122"/>
    <lineage>
        <taxon>Bacteria</taxon>
        <taxon>Bacillati</taxon>
        <taxon>Bacillota</taxon>
        <taxon>Bacilli</taxon>
        <taxon>Bacillales</taxon>
        <taxon>Bacillaceae</taxon>
        <taxon>Bacillus</taxon>
        <taxon>Bacillus cereus group</taxon>
    </lineage>
</organism>
<dbReference type="GO" id="GO:0016887">
    <property type="term" value="F:ATP hydrolysis activity"/>
    <property type="evidence" value="ECO:0007669"/>
    <property type="project" value="InterPro"/>
</dbReference>
<keyword evidence="1" id="KW-0547">Nucleotide-binding</keyword>
<dbReference type="PROSITE" id="PS50893">
    <property type="entry name" value="ABC_TRANSPORTER_2"/>
    <property type="match status" value="2"/>
</dbReference>
<keyword evidence="2" id="KW-0067">ATP-binding</keyword>
<dbReference type="SUPFAM" id="SSF52540">
    <property type="entry name" value="P-loop containing nucleoside triphosphate hydrolases"/>
    <property type="match status" value="2"/>
</dbReference>
<dbReference type="SMART" id="SM00382">
    <property type="entry name" value="AAA"/>
    <property type="match status" value="2"/>
</dbReference>
<dbReference type="Pfam" id="PF00005">
    <property type="entry name" value="ABC_tran"/>
    <property type="match status" value="2"/>
</dbReference>
<dbReference type="Gene3D" id="3.40.50.300">
    <property type="entry name" value="P-loop containing nucleotide triphosphate hydrolases"/>
    <property type="match status" value="3"/>
</dbReference>
<dbReference type="PROSITE" id="PS00211">
    <property type="entry name" value="ABC_TRANSPORTER_1"/>
    <property type="match status" value="2"/>
</dbReference>
<reference evidence="5 6" key="1">
    <citation type="submission" date="2013-05" db="EMBL/GenBank/DDBJ databases">
        <title>Complete genome sequence of Bacillus thuringiensis YBT-1518, a typical strain with high toxicity to nematode.</title>
        <authorList>
            <person name="Wang P."/>
            <person name="Zhang C."/>
            <person name="Guo M."/>
            <person name="Guo S."/>
            <person name="Zhu Y."/>
            <person name="Zheng J."/>
            <person name="Zhu L."/>
            <person name="Ruan L."/>
            <person name="Peng D."/>
            <person name="Sun M."/>
        </authorList>
    </citation>
    <scope>NUCLEOTIDE SEQUENCE [LARGE SCALE GENOMIC DNA]</scope>
    <source>
        <strain evidence="5 6">YBT-1518</strain>
    </source>
</reference>
<feature type="domain" description="ABC transporter" evidence="4">
    <location>
        <begin position="6"/>
        <end position="200"/>
    </location>
</feature>
<gene>
    <name evidence="5" type="ORF">YBT1518_25735</name>
</gene>
<dbReference type="RefSeq" id="WP_023523179.1">
    <property type="nucleotide sequence ID" value="NC_022873.1"/>
</dbReference>
<dbReference type="GO" id="GO:0005524">
    <property type="term" value="F:ATP binding"/>
    <property type="evidence" value="ECO:0007669"/>
    <property type="project" value="UniProtKB-KW"/>
</dbReference>
<evidence type="ECO:0000256" key="1">
    <source>
        <dbReference type="ARBA" id="ARBA00022741"/>
    </source>
</evidence>
<dbReference type="EMBL" id="CP005935">
    <property type="protein sequence ID" value="AHA74265.1"/>
    <property type="molecule type" value="Genomic_DNA"/>
</dbReference>
<dbReference type="Pfam" id="PF12848">
    <property type="entry name" value="ABC_tran_Xtn"/>
    <property type="match status" value="1"/>
</dbReference>
<evidence type="ECO:0000259" key="4">
    <source>
        <dbReference type="PROSITE" id="PS50893"/>
    </source>
</evidence>
<dbReference type="AlphaFoldDB" id="A0A9W3PI73"/>
<dbReference type="PANTHER" id="PTHR42855">
    <property type="entry name" value="ABC TRANSPORTER ATP-BINDING SUBUNIT"/>
    <property type="match status" value="1"/>
</dbReference>
<dbReference type="NCBIfam" id="NF000355">
    <property type="entry name" value="ribo_prot_ABC_F"/>
    <property type="match status" value="1"/>
</dbReference>
<feature type="domain" description="ABC transporter" evidence="4">
    <location>
        <begin position="299"/>
        <end position="491"/>
    </location>
</feature>
<dbReference type="CDD" id="cd03221">
    <property type="entry name" value="ABCF_EF-3"/>
    <property type="match status" value="2"/>
</dbReference>
<feature type="region of interest" description="Disordered" evidence="3">
    <location>
        <begin position="226"/>
        <end position="251"/>
    </location>
</feature>
<sequence length="492" mass="56217">MEGLALQIKNTQINFGSKEIFNIKELTAYQNDRIGIVGKNGQGKTTLLNVIAGLIDPDNGEVDRFVDFNYFEQIAEVKEEINAGDLNPQLLSRLNIPKNSVATLSGGEQSKFRLVQLLSNYKLGLLLDEPTTHIDKKSINIMIEELKYYYGTLIFVSHDRYFINSIATKIWEVDNGIIREFSGNYDDYIEQKEHEKLELQRKYQKVTKEKERLEIAVESKRNQARKISNVSEKNKQKNIKPNRLASSKQKDTVQKSMLKTVKSIEKRIDMLDEVHIKKDSKPISFPMVKGLEIHNRFPIMGHNIAITINDNVLLSGLNFQFPLGKKIAIVGDNGTGKTTLLNYIINNQEGITLSSKIVFSTYKQMDYKLFGNISVLEYLMKMSEYKESLIRAILSNLGFEETEIRKPISSLSGGEATRISMACLFAKPSNVLILDEPTNFIDLATIEALEKFLNGYRGTVLFTSHDHFFVERVADQIWEMKDKTLHLIKEKK</sequence>
<dbReference type="KEGG" id="bthu:YBT1518_25735"/>
<dbReference type="PANTHER" id="PTHR42855:SF2">
    <property type="entry name" value="DRUG RESISTANCE ABC TRANSPORTER,ATP-BINDING PROTEIN"/>
    <property type="match status" value="1"/>
</dbReference>
<dbReference type="SMR" id="A0A9W3PI73"/>
<name>A0A9W3PI73_BACTU</name>
<dbReference type="InterPro" id="IPR003593">
    <property type="entry name" value="AAA+_ATPase"/>
</dbReference>
<dbReference type="InterPro" id="IPR027417">
    <property type="entry name" value="P-loop_NTPase"/>
</dbReference>
<dbReference type="Proteomes" id="UP000018566">
    <property type="component" value="Chromosome"/>
</dbReference>
<evidence type="ECO:0000313" key="6">
    <source>
        <dbReference type="Proteomes" id="UP000018566"/>
    </source>
</evidence>
<evidence type="ECO:0000313" key="5">
    <source>
        <dbReference type="EMBL" id="AHA74265.1"/>
    </source>
</evidence>
<evidence type="ECO:0000256" key="3">
    <source>
        <dbReference type="SAM" id="MobiDB-lite"/>
    </source>
</evidence>
<dbReference type="InterPro" id="IPR017871">
    <property type="entry name" value="ABC_transporter-like_CS"/>
</dbReference>
<protein>
    <recommendedName>
        <fullName evidence="4">ABC transporter domain-containing protein</fullName>
    </recommendedName>
</protein>
<evidence type="ECO:0000256" key="2">
    <source>
        <dbReference type="ARBA" id="ARBA00022840"/>
    </source>
</evidence>
<accession>A0A9W3PI73</accession>
<dbReference type="InterPro" id="IPR051309">
    <property type="entry name" value="ABCF_ATPase"/>
</dbReference>
<dbReference type="InterPro" id="IPR003439">
    <property type="entry name" value="ABC_transporter-like_ATP-bd"/>
</dbReference>
<dbReference type="InterPro" id="IPR032781">
    <property type="entry name" value="ABC_tran_Xtn"/>
</dbReference>